<dbReference type="SUPFAM" id="SSF52091">
    <property type="entry name" value="SpoIIaa-like"/>
    <property type="match status" value="1"/>
</dbReference>
<evidence type="ECO:0000313" key="1">
    <source>
        <dbReference type="EMBL" id="AVL99640.1"/>
    </source>
</evidence>
<proteinExistence type="predicted"/>
<dbReference type="InterPro" id="IPR036513">
    <property type="entry name" value="STAS_dom_sf"/>
</dbReference>
<dbReference type="OrthoDB" id="4729899at2"/>
<dbReference type="InterPro" id="IPR021866">
    <property type="entry name" value="SpoIIAA-like"/>
</dbReference>
<evidence type="ECO:0000313" key="2">
    <source>
        <dbReference type="Proteomes" id="UP000239814"/>
    </source>
</evidence>
<dbReference type="InterPro" id="IPR038396">
    <property type="entry name" value="SpoIIAA-like_sf"/>
</dbReference>
<dbReference type="EMBL" id="CP027433">
    <property type="protein sequence ID" value="AVL99640.1"/>
    <property type="molecule type" value="Genomic_DNA"/>
</dbReference>
<reference evidence="1 2" key="1">
    <citation type="submission" date="2018-03" db="EMBL/GenBank/DDBJ databases">
        <title>Characteristics and genome of n-alkane degrading marine bacteria Gordonia iterans isolated from crude oil contaminated in Tae-an, South Korea.</title>
        <authorList>
            <person name="Lee S.-S."/>
            <person name="Kim H."/>
        </authorList>
    </citation>
    <scope>NUCLEOTIDE SEQUENCE [LARGE SCALE GENOMIC DNA]</scope>
    <source>
        <strain evidence="1 2">Co17</strain>
    </source>
</reference>
<gene>
    <name evidence="1" type="ORF">C6V83_04435</name>
</gene>
<name>A0A2S0KDC0_9ACTN</name>
<dbReference type="Pfam" id="PF11964">
    <property type="entry name" value="SpoIIAA-like"/>
    <property type="match status" value="1"/>
</dbReference>
<protein>
    <submittedName>
        <fullName evidence="1">STAS/SEC14 domain-containing protein</fullName>
    </submittedName>
</protein>
<keyword evidence="2" id="KW-1185">Reference proteome</keyword>
<dbReference type="AlphaFoldDB" id="A0A2S0KDC0"/>
<dbReference type="Proteomes" id="UP000239814">
    <property type="component" value="Chromosome"/>
</dbReference>
<dbReference type="Gene3D" id="3.40.50.10600">
    <property type="entry name" value="SpoIIaa-like domains"/>
    <property type="match status" value="1"/>
</dbReference>
<sequence length="121" mass="12864">MITLLPGYENNSVGARYSGTVTAADYHDVLVPAVSAAAAGGDPVNVVAVLGQDFDHLSFGALVRDEQIGAQFRHAWGRIAVVSDHHVLNMIVDSFGRHSKYDAKAFPLAEEDAARGWATGD</sequence>
<dbReference type="KEGG" id="git:C6V83_04435"/>
<accession>A0A2S0KDC0</accession>
<organism evidence="1 2">
    <name type="scientific">Gordonia iterans</name>
    <dbReference type="NCBI Taxonomy" id="1004901"/>
    <lineage>
        <taxon>Bacteria</taxon>
        <taxon>Bacillati</taxon>
        <taxon>Actinomycetota</taxon>
        <taxon>Actinomycetes</taxon>
        <taxon>Mycobacteriales</taxon>
        <taxon>Gordoniaceae</taxon>
        <taxon>Gordonia</taxon>
    </lineage>
</organism>
<dbReference type="RefSeq" id="WP_105941375.1">
    <property type="nucleotide sequence ID" value="NZ_CP027433.1"/>
</dbReference>